<reference evidence="1" key="2">
    <citation type="submission" date="2025-09" db="UniProtKB">
        <authorList>
            <consortium name="Ensembl"/>
        </authorList>
    </citation>
    <scope>IDENTIFICATION</scope>
</reference>
<reference evidence="1" key="1">
    <citation type="submission" date="2025-08" db="UniProtKB">
        <authorList>
            <consortium name="Ensembl"/>
        </authorList>
    </citation>
    <scope>IDENTIFICATION</scope>
</reference>
<evidence type="ECO:0000313" key="2">
    <source>
        <dbReference type="Proteomes" id="UP000261600"/>
    </source>
</evidence>
<sequence>MELYLDLLSPPYRSVFLFPKVVGIPFEFKHVNLLSGNPTPHSKEFGKISMVRKVPVMKDAQFVTQLLRVCRHRFVRVESDF</sequence>
<dbReference type="GO" id="GO:0005737">
    <property type="term" value="C:cytoplasm"/>
    <property type="evidence" value="ECO:0007669"/>
    <property type="project" value="TreeGrafter"/>
</dbReference>
<name>A0A3Q3J0F7_MONAL</name>
<dbReference type="GO" id="GO:0004364">
    <property type="term" value="F:glutathione transferase activity"/>
    <property type="evidence" value="ECO:0007669"/>
    <property type="project" value="TreeGrafter"/>
</dbReference>
<dbReference type="InterPro" id="IPR051369">
    <property type="entry name" value="GST_Theta"/>
</dbReference>
<dbReference type="Gene3D" id="3.40.30.10">
    <property type="entry name" value="Glutaredoxin"/>
    <property type="match status" value="1"/>
</dbReference>
<dbReference type="Proteomes" id="UP000261600">
    <property type="component" value="Unplaced"/>
</dbReference>
<dbReference type="InterPro" id="IPR036249">
    <property type="entry name" value="Thioredoxin-like_sf"/>
</dbReference>
<dbReference type="STRING" id="43700.ENSMALP00000009900"/>
<protein>
    <recommendedName>
        <fullName evidence="3">GST N-terminal domain-containing protein</fullName>
    </recommendedName>
</protein>
<dbReference type="SUPFAM" id="SSF52833">
    <property type="entry name" value="Thioredoxin-like"/>
    <property type="match status" value="1"/>
</dbReference>
<proteinExistence type="predicted"/>
<dbReference type="PANTHER" id="PTHR43917">
    <property type="match status" value="1"/>
</dbReference>
<dbReference type="Ensembl" id="ENSMALT00000010108.1">
    <property type="protein sequence ID" value="ENSMALP00000009900.1"/>
    <property type="gene ID" value="ENSMALG00000007038.1"/>
</dbReference>
<organism evidence="1 2">
    <name type="scientific">Monopterus albus</name>
    <name type="common">Swamp eel</name>
    <dbReference type="NCBI Taxonomy" id="43700"/>
    <lineage>
        <taxon>Eukaryota</taxon>
        <taxon>Metazoa</taxon>
        <taxon>Chordata</taxon>
        <taxon>Craniata</taxon>
        <taxon>Vertebrata</taxon>
        <taxon>Euteleostomi</taxon>
        <taxon>Actinopterygii</taxon>
        <taxon>Neopterygii</taxon>
        <taxon>Teleostei</taxon>
        <taxon>Neoteleostei</taxon>
        <taxon>Acanthomorphata</taxon>
        <taxon>Anabantaria</taxon>
        <taxon>Synbranchiformes</taxon>
        <taxon>Synbranchidae</taxon>
        <taxon>Monopterus</taxon>
    </lineage>
</organism>
<evidence type="ECO:0000313" key="1">
    <source>
        <dbReference type="Ensembl" id="ENSMALP00000009900.1"/>
    </source>
</evidence>
<dbReference type="GO" id="GO:0006749">
    <property type="term" value="P:glutathione metabolic process"/>
    <property type="evidence" value="ECO:0007669"/>
    <property type="project" value="TreeGrafter"/>
</dbReference>
<evidence type="ECO:0008006" key="3">
    <source>
        <dbReference type="Google" id="ProtNLM"/>
    </source>
</evidence>
<dbReference type="PANTHER" id="PTHR43917:SF9">
    <property type="entry name" value="GLUTATHIONE S-TRANSFERASE THETA-1"/>
    <property type="match status" value="1"/>
</dbReference>
<keyword evidence="2" id="KW-1185">Reference proteome</keyword>
<accession>A0A3Q3J0F7</accession>
<dbReference type="AlphaFoldDB" id="A0A3Q3J0F7"/>